<gene>
    <name evidence="1" type="ORF">ABUW_3004</name>
</gene>
<proteinExistence type="predicted"/>
<name>A0A0D5YKH0_ACIBA</name>
<dbReference type="AlphaFoldDB" id="A0A0D5YKH0"/>
<evidence type="ECO:0000313" key="1">
    <source>
        <dbReference type="EMBL" id="AKA32717.1"/>
    </source>
</evidence>
<organism evidence="1 2">
    <name type="scientific">Acinetobacter baumannii</name>
    <dbReference type="NCBI Taxonomy" id="470"/>
    <lineage>
        <taxon>Bacteria</taxon>
        <taxon>Pseudomonadati</taxon>
        <taxon>Pseudomonadota</taxon>
        <taxon>Gammaproteobacteria</taxon>
        <taxon>Moraxellales</taxon>
        <taxon>Moraxellaceae</taxon>
        <taxon>Acinetobacter</taxon>
        <taxon>Acinetobacter calcoaceticus/baumannii complex</taxon>
    </lineage>
</organism>
<sequence length="74" mass="8864">MLWGSYRKPVPPKDTGTMKWGYPFAWDWYLEIRRGIYEKENFRKTDKASRILDCYRDILVHGDGILSEKQLPNL</sequence>
<dbReference type="EMBL" id="CP008706">
    <property type="protein sequence ID" value="AKA32717.1"/>
    <property type="molecule type" value="Genomic_DNA"/>
</dbReference>
<protein>
    <submittedName>
        <fullName evidence="1">Uncharacterized protein</fullName>
    </submittedName>
</protein>
<reference evidence="2" key="2">
    <citation type="submission" date="2015-03" db="EMBL/GenBank/DDBJ databases">
        <authorList>
            <person name="Gallagher L.A."/>
            <person name="Hayden H.S."/>
            <person name="Weiss E.J."/>
            <person name="Hager K.R."/>
            <person name="Ramage E."/>
            <person name="Radey M.R."/>
            <person name="Bydalek R."/>
            <person name="Manoil C."/>
            <person name="Miller S.I."/>
            <person name="Brittnacher M.J."/>
        </authorList>
    </citation>
    <scope>NUCLEOTIDE SEQUENCE [LARGE SCALE GENOMIC DNA]</scope>
    <source>
        <strain evidence="2">AB5075-UW</strain>
    </source>
</reference>
<dbReference type="Proteomes" id="UP000032746">
    <property type="component" value="Chromosome"/>
</dbReference>
<reference evidence="1 2" key="1">
    <citation type="journal article" date="2015" name="J. Bacteriol.">
        <title>Resources for Genetic and Genomic Analysis of Emerging Pathogen Acinetobacter baumannii.</title>
        <authorList>
            <person name="Gallagher L.A."/>
            <person name="Ramage E."/>
            <person name="Weiss E.J."/>
            <person name="Radey M."/>
            <person name="Hayden H.S."/>
            <person name="Held K.G."/>
            <person name="Huse H.K."/>
            <person name="Zurawski D.V."/>
            <person name="Brittnacher M.J."/>
            <person name="Manoil C."/>
        </authorList>
    </citation>
    <scope>NUCLEOTIDE SEQUENCE [LARGE SCALE GENOMIC DNA]</scope>
    <source>
        <strain evidence="1 2">AB5075-UW</strain>
    </source>
</reference>
<evidence type="ECO:0000313" key="2">
    <source>
        <dbReference type="Proteomes" id="UP000032746"/>
    </source>
</evidence>
<accession>A0A0D5YKH0</accession>